<proteinExistence type="predicted"/>
<dbReference type="OrthoDB" id="4307772at2"/>
<keyword evidence="3" id="KW-1185">Reference proteome</keyword>
<organism evidence="2 3">
    <name type="scientific">Streptomyces hoynatensis</name>
    <dbReference type="NCBI Taxonomy" id="1141874"/>
    <lineage>
        <taxon>Bacteria</taxon>
        <taxon>Bacillati</taxon>
        <taxon>Actinomycetota</taxon>
        <taxon>Actinomycetes</taxon>
        <taxon>Kitasatosporales</taxon>
        <taxon>Streptomycetaceae</taxon>
        <taxon>Streptomyces</taxon>
    </lineage>
</organism>
<name>A0A3A9YWB3_9ACTN</name>
<evidence type="ECO:0000256" key="1">
    <source>
        <dbReference type="SAM" id="MobiDB-lite"/>
    </source>
</evidence>
<feature type="region of interest" description="Disordered" evidence="1">
    <location>
        <begin position="114"/>
        <end position="138"/>
    </location>
</feature>
<dbReference type="AlphaFoldDB" id="A0A3A9YWB3"/>
<comment type="caution">
    <text evidence="2">The sequence shown here is derived from an EMBL/GenBank/DDBJ whole genome shotgun (WGS) entry which is preliminary data.</text>
</comment>
<dbReference type="RefSeq" id="WP_120681468.1">
    <property type="nucleotide sequence ID" value="NZ_RBAL01000011.1"/>
</dbReference>
<evidence type="ECO:0000313" key="2">
    <source>
        <dbReference type="EMBL" id="RKN40079.1"/>
    </source>
</evidence>
<dbReference type="EMBL" id="RBAL01000011">
    <property type="protein sequence ID" value="RKN40079.1"/>
    <property type="molecule type" value="Genomic_DNA"/>
</dbReference>
<dbReference type="Proteomes" id="UP000272474">
    <property type="component" value="Unassembled WGS sequence"/>
</dbReference>
<reference evidence="2 3" key="1">
    <citation type="journal article" date="2014" name="Int. J. Syst. Evol. Microbiol.">
        <title>Streptomyces hoynatensis sp. nov., isolated from deep marine sediment.</title>
        <authorList>
            <person name="Veyisoglu A."/>
            <person name="Sahin N."/>
        </authorList>
    </citation>
    <scope>NUCLEOTIDE SEQUENCE [LARGE SCALE GENOMIC DNA]</scope>
    <source>
        <strain evidence="2 3">KCTC 29097</strain>
    </source>
</reference>
<protein>
    <submittedName>
        <fullName evidence="2">Uncharacterized protein</fullName>
    </submittedName>
</protein>
<sequence length="138" mass="15275">MPVWGLFCGLGGYLLCALATARLAYGVQRSRIIQTEASRPVDGDPVRRFEDNDRASTATGAFLFGLLWPLSLPSHLAHRFARFVITARPPATEAERERRAEDLRRRIHDLEEALGVGPGPAAAQDREDARKNVLRKGV</sequence>
<accession>A0A3A9YWB3</accession>
<gene>
    <name evidence="2" type="ORF">D7294_19390</name>
</gene>
<evidence type="ECO:0000313" key="3">
    <source>
        <dbReference type="Proteomes" id="UP000272474"/>
    </source>
</evidence>